<dbReference type="AlphaFoldDB" id="A0A0V0TA46"/>
<dbReference type="GO" id="GO:0004519">
    <property type="term" value="F:endonuclease activity"/>
    <property type="evidence" value="ECO:0007669"/>
    <property type="project" value="UniProtKB-KW"/>
</dbReference>
<comment type="caution">
    <text evidence="6">The sequence shown here is derived from an EMBL/GenBank/DDBJ whole genome shotgun (WGS) entry which is preliminary data.</text>
</comment>
<dbReference type="GO" id="GO:0003676">
    <property type="term" value="F:nucleic acid binding"/>
    <property type="evidence" value="ECO:0007669"/>
    <property type="project" value="InterPro"/>
</dbReference>
<dbReference type="GO" id="GO:0003964">
    <property type="term" value="F:RNA-directed DNA polymerase activity"/>
    <property type="evidence" value="ECO:0007669"/>
    <property type="project" value="UniProtKB-KW"/>
</dbReference>
<dbReference type="Gene3D" id="3.30.420.10">
    <property type="entry name" value="Ribonuclease H-like superfamily/Ribonuclease H"/>
    <property type="match status" value="1"/>
</dbReference>
<dbReference type="EMBL" id="JYDJ01000406">
    <property type="protein sequence ID" value="KRX35825.1"/>
    <property type="molecule type" value="Genomic_DNA"/>
</dbReference>
<dbReference type="GO" id="GO:0015074">
    <property type="term" value="P:DNA integration"/>
    <property type="evidence" value="ECO:0007669"/>
    <property type="project" value="InterPro"/>
</dbReference>
<dbReference type="Proteomes" id="UP000055048">
    <property type="component" value="Unassembled WGS sequence"/>
</dbReference>
<dbReference type="InterPro" id="IPR043502">
    <property type="entry name" value="DNA/RNA_pol_sf"/>
</dbReference>
<dbReference type="InterPro" id="IPR001584">
    <property type="entry name" value="Integrase_cat-core"/>
</dbReference>
<gene>
    <name evidence="6" type="primary">K02A2.6</name>
    <name evidence="6" type="ORF">T05_7593</name>
</gene>
<keyword evidence="3" id="KW-0695">RNA-directed DNA polymerase</keyword>
<keyword evidence="7" id="KW-1185">Reference proteome</keyword>
<evidence type="ECO:0000313" key="6">
    <source>
        <dbReference type="EMBL" id="KRX35825.1"/>
    </source>
</evidence>
<dbReference type="FunFam" id="3.10.20.370:FF:000001">
    <property type="entry name" value="Retrovirus-related Pol polyprotein from transposon 17.6-like protein"/>
    <property type="match status" value="1"/>
</dbReference>
<dbReference type="PROSITE" id="PS50994">
    <property type="entry name" value="INTEGRASE"/>
    <property type="match status" value="1"/>
</dbReference>
<name>A0A0V0TA46_9BILA</name>
<keyword evidence="2" id="KW-0378">Hydrolase</keyword>
<protein>
    <recommendedName>
        <fullName evidence="5">Integrase catalytic domain-containing protein</fullName>
    </recommendedName>
</protein>
<dbReference type="CDD" id="cd09274">
    <property type="entry name" value="RNase_HI_RT_Ty3"/>
    <property type="match status" value="1"/>
</dbReference>
<evidence type="ECO:0000313" key="7">
    <source>
        <dbReference type="Proteomes" id="UP000055048"/>
    </source>
</evidence>
<dbReference type="STRING" id="144512.A0A0V0TA46"/>
<dbReference type="Gene3D" id="3.30.70.270">
    <property type="match status" value="1"/>
</dbReference>
<dbReference type="Pfam" id="PF17919">
    <property type="entry name" value="RT_RNaseH_2"/>
    <property type="match status" value="1"/>
</dbReference>
<dbReference type="SUPFAM" id="SSF56672">
    <property type="entry name" value="DNA/RNA polymerases"/>
    <property type="match status" value="1"/>
</dbReference>
<sequence length="529" mass="60595">MDLDTKAPCSIIEEETWMMLRRPTLRLTVVTLQVYGTGQKLRTLGSCRVEMQLNGHKEKVDVFVIQAPGYPCLFDRDLLENVPFALKAKIENDLQRLVDMGVLQPITRSEWASLIVFVLKSDGQSGYAADWYPLPSNKDFFAILSGGTVFSRLDLPNAYLKIEMEETAKKCTKHTMERITAGLEGMNCYLDDITVFGSSTKEHDERLFNLLKRLYAECFRLKASKHRSHQMLQRNVVCLGWLTTITSIVSPLYALLHENVAWSWKTACDKAWKALRTALISLDVLMHYNSELPVRLECDACGYGIGAALSHVLPHGSHHPIAFASKTLSKAEKNYSQIERKALAPVFGVQKFHRYLFRRTFILVTDYKPLLLDFGLKGHITSVSASRLHRWMLPPRQLCPLLSWTNKEVREQTRQDMAMSYIWWPRLDEDVELLAKTCTTCEVNQADPERSLVHPWAIPEKPWQRLHMDVCGPMFNRIWLVVIDAMTKWPEVVCFKNCPTAGMFVEALQAIFARFMYPEEIVTDNGSRG</sequence>
<dbReference type="GO" id="GO:0042575">
    <property type="term" value="C:DNA polymerase complex"/>
    <property type="evidence" value="ECO:0007669"/>
    <property type="project" value="UniProtKB-ARBA"/>
</dbReference>
<evidence type="ECO:0000256" key="4">
    <source>
        <dbReference type="ARBA" id="ARBA00023268"/>
    </source>
</evidence>
<dbReference type="InterPro" id="IPR043128">
    <property type="entry name" value="Rev_trsase/Diguanyl_cyclase"/>
</dbReference>
<feature type="domain" description="Integrase catalytic" evidence="5">
    <location>
        <begin position="458"/>
        <end position="529"/>
    </location>
</feature>
<dbReference type="InterPro" id="IPR041577">
    <property type="entry name" value="RT_RNaseH_2"/>
</dbReference>
<dbReference type="InterPro" id="IPR050951">
    <property type="entry name" value="Retrovirus_Pol_polyprotein"/>
</dbReference>
<dbReference type="InterPro" id="IPR012337">
    <property type="entry name" value="RNaseH-like_sf"/>
</dbReference>
<keyword evidence="3" id="KW-0548">Nucleotidyltransferase</keyword>
<accession>A0A0V0TA46</accession>
<keyword evidence="2" id="KW-0255">Endonuclease</keyword>
<reference evidence="6 7" key="1">
    <citation type="submission" date="2015-01" db="EMBL/GenBank/DDBJ databases">
        <title>Evolution of Trichinella species and genotypes.</title>
        <authorList>
            <person name="Korhonen P.K."/>
            <person name="Edoardo P."/>
            <person name="Giuseppe L.R."/>
            <person name="Gasser R.B."/>
        </authorList>
    </citation>
    <scope>NUCLEOTIDE SEQUENCE [LARGE SCALE GENOMIC DNA]</scope>
    <source>
        <strain evidence="6">ISS417</strain>
    </source>
</reference>
<dbReference type="SUPFAM" id="SSF53098">
    <property type="entry name" value="Ribonuclease H-like"/>
    <property type="match status" value="1"/>
</dbReference>
<organism evidence="6 7">
    <name type="scientific">Trichinella murrelli</name>
    <dbReference type="NCBI Taxonomy" id="144512"/>
    <lineage>
        <taxon>Eukaryota</taxon>
        <taxon>Metazoa</taxon>
        <taxon>Ecdysozoa</taxon>
        <taxon>Nematoda</taxon>
        <taxon>Enoplea</taxon>
        <taxon>Dorylaimia</taxon>
        <taxon>Trichinellida</taxon>
        <taxon>Trichinellidae</taxon>
        <taxon>Trichinella</taxon>
    </lineage>
</organism>
<dbReference type="InterPro" id="IPR036397">
    <property type="entry name" value="RNaseH_sf"/>
</dbReference>
<evidence type="ECO:0000256" key="2">
    <source>
        <dbReference type="ARBA" id="ARBA00022759"/>
    </source>
</evidence>
<dbReference type="PANTHER" id="PTHR37984">
    <property type="entry name" value="PROTEIN CBG26694"/>
    <property type="match status" value="1"/>
</dbReference>
<evidence type="ECO:0000259" key="5">
    <source>
        <dbReference type="PROSITE" id="PS50994"/>
    </source>
</evidence>
<evidence type="ECO:0000256" key="3">
    <source>
        <dbReference type="ARBA" id="ARBA00022918"/>
    </source>
</evidence>
<proteinExistence type="predicted"/>
<evidence type="ECO:0000256" key="1">
    <source>
        <dbReference type="ARBA" id="ARBA00022722"/>
    </source>
</evidence>
<keyword evidence="3" id="KW-0808">Transferase</keyword>
<dbReference type="PANTHER" id="PTHR37984:SF5">
    <property type="entry name" value="PROTEIN NYNRIN-LIKE"/>
    <property type="match status" value="1"/>
</dbReference>
<keyword evidence="1" id="KW-0540">Nuclease</keyword>
<keyword evidence="4" id="KW-0511">Multifunctional enzyme</keyword>